<organism evidence="1 2">
    <name type="scientific">Blumeria graminis f. sp. hordei (strain DH14)</name>
    <name type="common">Barley powdery mildew</name>
    <name type="synonym">Oidium monilioides f. sp. hordei</name>
    <dbReference type="NCBI Taxonomy" id="546991"/>
    <lineage>
        <taxon>Eukaryota</taxon>
        <taxon>Fungi</taxon>
        <taxon>Dikarya</taxon>
        <taxon>Ascomycota</taxon>
        <taxon>Pezizomycotina</taxon>
        <taxon>Leotiomycetes</taxon>
        <taxon>Erysiphales</taxon>
        <taxon>Erysiphaceae</taxon>
        <taxon>Blumeria</taxon>
        <taxon>Blumeria hordei</taxon>
    </lineage>
</organism>
<gene>
    <name evidence="1" type="ORF">BGHDH14_bgh01687</name>
</gene>
<comment type="caution">
    <text evidence="1">The sequence shown here is derived from an EMBL/GenBank/DDBJ whole genome shotgun (WGS) entry which is preliminary data.</text>
</comment>
<dbReference type="PANTHER" id="PTHR13618:SF1">
    <property type="entry name" value="PROTEIN ROGDI HOMOLOG"/>
    <property type="match status" value="1"/>
</dbReference>
<dbReference type="GO" id="GO:0043291">
    <property type="term" value="C:RAVE complex"/>
    <property type="evidence" value="ECO:0007669"/>
    <property type="project" value="TreeGrafter"/>
</dbReference>
<name>N1JMZ6_BLUG1</name>
<evidence type="ECO:0000313" key="2">
    <source>
        <dbReference type="Proteomes" id="UP000015441"/>
    </source>
</evidence>
<protein>
    <submittedName>
        <fullName evidence="1">37S ribosomal protein Rsm22</fullName>
    </submittedName>
</protein>
<dbReference type="PANTHER" id="PTHR13618">
    <property type="entry name" value="LEUCINE ZIPPER CONTAINING TRANSCRIPTION FACTOR LZF1"/>
    <property type="match status" value="1"/>
</dbReference>
<dbReference type="InterPro" id="IPR028241">
    <property type="entry name" value="RAVE2/Rogdi"/>
</dbReference>
<dbReference type="InParanoid" id="N1JMZ6"/>
<keyword evidence="1" id="KW-0687">Ribonucleoprotein</keyword>
<accession>N1JMZ6</accession>
<proteinExistence type="predicted"/>
<dbReference type="STRING" id="546991.N1JMZ6"/>
<dbReference type="Pfam" id="PF10259">
    <property type="entry name" value="Rogdi_lz"/>
    <property type="match status" value="1"/>
</dbReference>
<keyword evidence="2" id="KW-1185">Reference proteome</keyword>
<reference evidence="1 2" key="1">
    <citation type="journal article" date="2010" name="Science">
        <title>Genome expansion and gene loss in powdery mildew fungi reveal tradeoffs in extreme parasitism.</title>
        <authorList>
            <person name="Spanu P.D."/>
            <person name="Abbott J.C."/>
            <person name="Amselem J."/>
            <person name="Burgis T.A."/>
            <person name="Soanes D.M."/>
            <person name="Stueber K."/>
            <person name="Ver Loren van Themaat E."/>
            <person name="Brown J.K.M."/>
            <person name="Butcher S.A."/>
            <person name="Gurr S.J."/>
            <person name="Lebrun M.-H."/>
            <person name="Ridout C.J."/>
            <person name="Schulze-Lefert P."/>
            <person name="Talbot N.J."/>
            <person name="Ahmadinejad N."/>
            <person name="Ametz C."/>
            <person name="Barton G.R."/>
            <person name="Benjdia M."/>
            <person name="Bidzinski P."/>
            <person name="Bindschedler L.V."/>
            <person name="Both M."/>
            <person name="Brewer M.T."/>
            <person name="Cadle-Davidson L."/>
            <person name="Cadle-Davidson M.M."/>
            <person name="Collemare J."/>
            <person name="Cramer R."/>
            <person name="Frenkel O."/>
            <person name="Godfrey D."/>
            <person name="Harriman J."/>
            <person name="Hoede C."/>
            <person name="King B.C."/>
            <person name="Klages S."/>
            <person name="Kleemann J."/>
            <person name="Knoll D."/>
            <person name="Koti P.S."/>
            <person name="Kreplak J."/>
            <person name="Lopez-Ruiz F.J."/>
            <person name="Lu X."/>
            <person name="Maekawa T."/>
            <person name="Mahanil S."/>
            <person name="Micali C."/>
            <person name="Milgroom M.G."/>
            <person name="Montana G."/>
            <person name="Noir S."/>
            <person name="O'Connell R.J."/>
            <person name="Oberhaensli S."/>
            <person name="Parlange F."/>
            <person name="Pedersen C."/>
            <person name="Quesneville H."/>
            <person name="Reinhardt R."/>
            <person name="Rott M."/>
            <person name="Sacristan S."/>
            <person name="Schmidt S.M."/>
            <person name="Schoen M."/>
            <person name="Skamnioti P."/>
            <person name="Sommer H."/>
            <person name="Stephens A."/>
            <person name="Takahara H."/>
            <person name="Thordal-Christensen H."/>
            <person name="Vigouroux M."/>
            <person name="Wessling R."/>
            <person name="Wicker T."/>
            <person name="Panstruga R."/>
        </authorList>
    </citation>
    <scope>NUCLEOTIDE SEQUENCE [LARGE SCALE GENOMIC DNA]</scope>
    <source>
        <strain evidence="1">DH14</strain>
    </source>
</reference>
<sequence length="326" mass="35664">MSTSVYPYLPVEQRREAEAQSTANELSWLLNSLEETLLALRIGLEECATLLAPVQPGSTLVLSSPRSERIKGHVTRVGHTIVRGTLSLRLRSHAPLNLAVASTSSTESSSTTLPELGFPLATLTALRMLLQKSLDCLDMTHFTGPRASAAARDSAAQFFASQLRLLQSFLQESLSILKGSSPPLTSSNSCRPSVYEAAAWYSEESECISFTPELPSAVVLNVNIHECSLLVTIRVLESCAQQPTLGSRFLTGIGAQRPLEHDELNKEFTYRGESVRVKEKYRVESSADPCLLSCASKLEALERTVLGAREALRVVMDLEQKTELKT</sequence>
<evidence type="ECO:0000313" key="1">
    <source>
        <dbReference type="EMBL" id="CCU82015.1"/>
    </source>
</evidence>
<dbReference type="AlphaFoldDB" id="N1JMZ6"/>
<keyword evidence="1" id="KW-0689">Ribosomal protein</keyword>
<dbReference type="eggNOG" id="ENOG502S2HP">
    <property type="taxonomic scope" value="Eukaryota"/>
</dbReference>
<dbReference type="EMBL" id="CAUH01005687">
    <property type="protein sequence ID" value="CCU82015.1"/>
    <property type="molecule type" value="Genomic_DNA"/>
</dbReference>
<dbReference type="GO" id="GO:0005840">
    <property type="term" value="C:ribosome"/>
    <property type="evidence" value="ECO:0007669"/>
    <property type="project" value="UniProtKB-KW"/>
</dbReference>
<dbReference type="Proteomes" id="UP000015441">
    <property type="component" value="Unassembled WGS sequence"/>
</dbReference>
<dbReference type="HOGENOM" id="CLU_043442_0_0_1"/>
<dbReference type="OrthoDB" id="66510at2759"/>